<dbReference type="InterPro" id="IPR027469">
    <property type="entry name" value="Cation_efflux_TMD_sf"/>
</dbReference>
<dbReference type="GO" id="GO:0015086">
    <property type="term" value="F:cadmium ion transmembrane transporter activity"/>
    <property type="evidence" value="ECO:0007669"/>
    <property type="project" value="TreeGrafter"/>
</dbReference>
<comment type="similarity">
    <text evidence="2">Belongs to the cation diffusion facilitator (CDF) transporter (TC 2.A.4) family.</text>
</comment>
<dbReference type="GO" id="GO:0006882">
    <property type="term" value="P:intracellular zinc ion homeostasis"/>
    <property type="evidence" value="ECO:0007669"/>
    <property type="project" value="TreeGrafter"/>
</dbReference>
<dbReference type="SUPFAM" id="SSF160240">
    <property type="entry name" value="Cation efflux protein cytoplasmic domain-like"/>
    <property type="match status" value="1"/>
</dbReference>
<keyword evidence="5 7" id="KW-1133">Transmembrane helix</keyword>
<evidence type="ECO:0000313" key="10">
    <source>
        <dbReference type="EMBL" id="CUU86229.1"/>
    </source>
</evidence>
<dbReference type="EMBL" id="FAVB01000004">
    <property type="protein sequence ID" value="CUU86229.1"/>
    <property type="molecule type" value="Genomic_DNA"/>
</dbReference>
<comment type="caution">
    <text evidence="10">The sequence shown here is derived from an EMBL/GenBank/DDBJ whole genome shotgun (WGS) entry which is preliminary data.</text>
</comment>
<feature type="domain" description="Cation efflux protein cytoplasmic" evidence="9">
    <location>
        <begin position="202"/>
        <end position="269"/>
    </location>
</feature>
<organism evidence="10 11">
    <name type="scientific">Campylobacter hyointestinalis subsp. hyointestinalis</name>
    <dbReference type="NCBI Taxonomy" id="91352"/>
    <lineage>
        <taxon>Bacteria</taxon>
        <taxon>Pseudomonadati</taxon>
        <taxon>Campylobacterota</taxon>
        <taxon>Epsilonproteobacteria</taxon>
        <taxon>Campylobacterales</taxon>
        <taxon>Campylobacteraceae</taxon>
        <taxon>Campylobacter</taxon>
    </lineage>
</organism>
<dbReference type="Gene3D" id="1.20.1510.10">
    <property type="entry name" value="Cation efflux protein transmembrane domain"/>
    <property type="match status" value="1"/>
</dbReference>
<dbReference type="PANTHER" id="PTHR43840">
    <property type="entry name" value="MITOCHONDRIAL METAL TRANSPORTER 1-RELATED"/>
    <property type="match status" value="1"/>
</dbReference>
<gene>
    <name evidence="10" type="primary">fieF</name>
    <name evidence="10" type="ORF">ERS686654_01661</name>
</gene>
<dbReference type="GO" id="GO:0005886">
    <property type="term" value="C:plasma membrane"/>
    <property type="evidence" value="ECO:0007669"/>
    <property type="project" value="TreeGrafter"/>
</dbReference>
<dbReference type="Pfam" id="PF16916">
    <property type="entry name" value="ZT_dimer"/>
    <property type="match status" value="1"/>
</dbReference>
<dbReference type="InterPro" id="IPR027470">
    <property type="entry name" value="Cation_efflux_CTD"/>
</dbReference>
<feature type="transmembrane region" description="Helical" evidence="7">
    <location>
        <begin position="172"/>
        <end position="190"/>
    </location>
</feature>
<keyword evidence="11" id="KW-1185">Reference proteome</keyword>
<dbReference type="PANTHER" id="PTHR43840:SF15">
    <property type="entry name" value="MITOCHONDRIAL METAL TRANSPORTER 1-RELATED"/>
    <property type="match status" value="1"/>
</dbReference>
<name>A0A0S4SL75_CAMHY</name>
<feature type="domain" description="Cation efflux protein transmembrane" evidence="8">
    <location>
        <begin position="6"/>
        <end position="198"/>
    </location>
</feature>
<comment type="subcellular location">
    <subcellularLocation>
        <location evidence="1">Membrane</location>
        <topology evidence="1">Multi-pass membrane protein</topology>
    </subcellularLocation>
</comment>
<evidence type="ECO:0000256" key="3">
    <source>
        <dbReference type="ARBA" id="ARBA00022448"/>
    </source>
</evidence>
<dbReference type="InterPro" id="IPR050291">
    <property type="entry name" value="CDF_Transporter"/>
</dbReference>
<evidence type="ECO:0000313" key="11">
    <source>
        <dbReference type="Proteomes" id="UP000052237"/>
    </source>
</evidence>
<dbReference type="GO" id="GO:0015341">
    <property type="term" value="F:zinc efflux antiporter activity"/>
    <property type="evidence" value="ECO:0007669"/>
    <property type="project" value="TreeGrafter"/>
</dbReference>
<evidence type="ECO:0000256" key="6">
    <source>
        <dbReference type="ARBA" id="ARBA00023136"/>
    </source>
</evidence>
<dbReference type="NCBIfam" id="TIGR01297">
    <property type="entry name" value="CDF"/>
    <property type="match status" value="1"/>
</dbReference>
<dbReference type="Gene3D" id="3.30.70.1350">
    <property type="entry name" value="Cation efflux protein, cytoplasmic domain"/>
    <property type="match status" value="1"/>
</dbReference>
<keyword evidence="3" id="KW-0813">Transport</keyword>
<feature type="transmembrane region" description="Helical" evidence="7">
    <location>
        <begin position="105"/>
        <end position="126"/>
    </location>
</feature>
<protein>
    <submittedName>
        <fullName evidence="10">Ferrous-iron efflux pump FieF</fullName>
    </submittedName>
</protein>
<evidence type="ECO:0000256" key="4">
    <source>
        <dbReference type="ARBA" id="ARBA00022692"/>
    </source>
</evidence>
<dbReference type="Pfam" id="PF01545">
    <property type="entry name" value="Cation_efflux"/>
    <property type="match status" value="1"/>
</dbReference>
<evidence type="ECO:0000256" key="1">
    <source>
        <dbReference type="ARBA" id="ARBA00004141"/>
    </source>
</evidence>
<feature type="transmembrane region" description="Helical" evidence="7">
    <location>
        <begin position="72"/>
        <end position="93"/>
    </location>
</feature>
<sequence length="289" mass="31649">MSAPVVAGAVAIILAIVKFIVGITSGSLAVLSSAIDSMLDCLVSALNYFALKKSNANPNDKFNFGYGKVEALVALFEGAFIVGIAVFICYSSVQKLLNGAKSVETTSAMLVMVISMVLTGLLVLYLRMVYKKTGNLIIKADALHYKTDLLTNLAIFIALFVIWITGYDVVDAIFGIVVSIYIAFSAFGLLKDGVYILLDGALPSDIVRAIIDILNSKEDVKSYHYLKTRKSGEKSFFSVHLVFDPNISLSKAHKVADDIESDIKSKFSTQKWVFDTHFDIEDDRDKEEI</sequence>
<dbReference type="GO" id="GO:0015093">
    <property type="term" value="F:ferrous iron transmembrane transporter activity"/>
    <property type="evidence" value="ECO:0007669"/>
    <property type="project" value="TreeGrafter"/>
</dbReference>
<dbReference type="InterPro" id="IPR002524">
    <property type="entry name" value="Cation_efflux"/>
</dbReference>
<feature type="transmembrane region" description="Helical" evidence="7">
    <location>
        <begin position="5"/>
        <end position="23"/>
    </location>
</feature>
<evidence type="ECO:0000259" key="8">
    <source>
        <dbReference type="Pfam" id="PF01545"/>
    </source>
</evidence>
<evidence type="ECO:0000256" key="7">
    <source>
        <dbReference type="SAM" id="Phobius"/>
    </source>
</evidence>
<reference evidence="10 11" key="1">
    <citation type="submission" date="2015-11" db="EMBL/GenBank/DDBJ databases">
        <authorList>
            <consortium name="Pathogen Informatics"/>
        </authorList>
    </citation>
    <scope>NUCLEOTIDE SEQUENCE [LARGE SCALE GENOMIC DNA]</scope>
    <source>
        <strain evidence="10 11">006A-0059</strain>
    </source>
</reference>
<dbReference type="AlphaFoldDB" id="A0A0S4SL75"/>
<dbReference type="RefSeq" id="WP_059435316.1">
    <property type="nucleotide sequence ID" value="NZ_FAVB01000004.1"/>
</dbReference>
<keyword evidence="4 7" id="KW-0812">Transmembrane</keyword>
<accession>A0A0S4SL75</accession>
<proteinExistence type="inferred from homology"/>
<dbReference type="InterPro" id="IPR036837">
    <property type="entry name" value="Cation_efflux_CTD_sf"/>
</dbReference>
<feature type="transmembrane region" description="Helical" evidence="7">
    <location>
        <begin position="147"/>
        <end position="166"/>
    </location>
</feature>
<evidence type="ECO:0000256" key="5">
    <source>
        <dbReference type="ARBA" id="ARBA00022989"/>
    </source>
</evidence>
<dbReference type="Proteomes" id="UP000052237">
    <property type="component" value="Unassembled WGS sequence"/>
</dbReference>
<feature type="transmembrane region" description="Helical" evidence="7">
    <location>
        <begin position="29"/>
        <end position="51"/>
    </location>
</feature>
<dbReference type="SUPFAM" id="SSF161111">
    <property type="entry name" value="Cation efflux protein transmembrane domain-like"/>
    <property type="match status" value="1"/>
</dbReference>
<dbReference type="InterPro" id="IPR058533">
    <property type="entry name" value="Cation_efflux_TM"/>
</dbReference>
<evidence type="ECO:0000259" key="9">
    <source>
        <dbReference type="Pfam" id="PF16916"/>
    </source>
</evidence>
<keyword evidence="6 7" id="KW-0472">Membrane</keyword>
<evidence type="ECO:0000256" key="2">
    <source>
        <dbReference type="ARBA" id="ARBA00008114"/>
    </source>
</evidence>